<dbReference type="Proteomes" id="UP000032142">
    <property type="component" value="Unassembled WGS sequence"/>
</dbReference>
<evidence type="ECO:0000313" key="2">
    <source>
        <dbReference type="Proteomes" id="UP000032142"/>
    </source>
</evidence>
<name>A0A0B0NLD7_GOSAR</name>
<evidence type="ECO:0000313" key="1">
    <source>
        <dbReference type="EMBL" id="KHG11886.1"/>
    </source>
</evidence>
<sequence length="26" mass="2781">MSGILASYLISCKTLSATEASILNYM</sequence>
<dbReference type="AlphaFoldDB" id="A0A0B0NLD7"/>
<accession>A0A0B0NLD7</accession>
<dbReference type="EMBL" id="KN396627">
    <property type="protein sequence ID" value="KHG11886.1"/>
    <property type="molecule type" value="Genomic_DNA"/>
</dbReference>
<reference evidence="2" key="1">
    <citation type="submission" date="2014-09" db="EMBL/GenBank/DDBJ databases">
        <authorList>
            <person name="Mudge J."/>
            <person name="Ramaraj T."/>
            <person name="Lindquist I.E."/>
            <person name="Bharti A.K."/>
            <person name="Sundararajan A."/>
            <person name="Cameron C.T."/>
            <person name="Woodward J.E."/>
            <person name="May G.D."/>
            <person name="Brubaker C."/>
            <person name="Broadhvest J."/>
            <person name="Wilkins T.A."/>
        </authorList>
    </citation>
    <scope>NUCLEOTIDE SEQUENCE</scope>
    <source>
        <strain evidence="2">cv. AKA8401</strain>
    </source>
</reference>
<organism evidence="1 2">
    <name type="scientific">Gossypium arboreum</name>
    <name type="common">Tree cotton</name>
    <name type="synonym">Gossypium nanking</name>
    <dbReference type="NCBI Taxonomy" id="29729"/>
    <lineage>
        <taxon>Eukaryota</taxon>
        <taxon>Viridiplantae</taxon>
        <taxon>Streptophyta</taxon>
        <taxon>Embryophyta</taxon>
        <taxon>Tracheophyta</taxon>
        <taxon>Spermatophyta</taxon>
        <taxon>Magnoliopsida</taxon>
        <taxon>eudicotyledons</taxon>
        <taxon>Gunneridae</taxon>
        <taxon>Pentapetalae</taxon>
        <taxon>rosids</taxon>
        <taxon>malvids</taxon>
        <taxon>Malvales</taxon>
        <taxon>Malvaceae</taxon>
        <taxon>Malvoideae</taxon>
        <taxon>Gossypium</taxon>
    </lineage>
</organism>
<gene>
    <name evidence="1" type="ORF">F383_16810</name>
</gene>
<proteinExistence type="predicted"/>
<protein>
    <submittedName>
        <fullName evidence="1">Uncharacterized protein</fullName>
    </submittedName>
</protein>
<keyword evidence="2" id="KW-1185">Reference proteome</keyword>